<proteinExistence type="predicted"/>
<evidence type="ECO:0000313" key="2">
    <source>
        <dbReference type="EMBL" id="KUI61131.1"/>
    </source>
</evidence>
<feature type="region of interest" description="Disordered" evidence="1">
    <location>
        <begin position="14"/>
        <end position="62"/>
    </location>
</feature>
<accession>A0A194VBG0</accession>
<name>A0A194VBG0_CYTMA</name>
<dbReference type="Proteomes" id="UP000078576">
    <property type="component" value="Unassembled WGS sequence"/>
</dbReference>
<evidence type="ECO:0000256" key="1">
    <source>
        <dbReference type="SAM" id="MobiDB-lite"/>
    </source>
</evidence>
<protein>
    <submittedName>
        <fullName evidence="2">Uncharacterized protein</fullName>
    </submittedName>
</protein>
<feature type="compositionally biased region" description="Basic and acidic residues" evidence="1">
    <location>
        <begin position="33"/>
        <end position="42"/>
    </location>
</feature>
<gene>
    <name evidence="2" type="ORF">VP1G_08329</name>
</gene>
<dbReference type="AlphaFoldDB" id="A0A194VBG0"/>
<dbReference type="EMBL" id="KN714768">
    <property type="protein sequence ID" value="KUI61131.1"/>
    <property type="molecule type" value="Genomic_DNA"/>
</dbReference>
<evidence type="ECO:0000313" key="3">
    <source>
        <dbReference type="Proteomes" id="UP000078576"/>
    </source>
</evidence>
<reference evidence="3" key="1">
    <citation type="submission" date="2014-12" db="EMBL/GenBank/DDBJ databases">
        <title>Genome Sequence of Valsa Canker Pathogens Uncovers a Specific Adaption of Colonization on Woody Bark.</title>
        <authorList>
            <person name="Yin Z."/>
            <person name="Liu H."/>
            <person name="Gao X."/>
            <person name="Li Z."/>
            <person name="Song N."/>
            <person name="Ke X."/>
            <person name="Dai Q."/>
            <person name="Wu Y."/>
            <person name="Sun Y."/>
            <person name="Xu J.-R."/>
            <person name="Kang Z.K."/>
            <person name="Wang L."/>
            <person name="Huang L."/>
        </authorList>
    </citation>
    <scope>NUCLEOTIDE SEQUENCE [LARGE SCALE GENOMIC DNA]</scope>
    <source>
        <strain evidence="3">SXYL134</strain>
    </source>
</reference>
<organism evidence="2 3">
    <name type="scientific">Cytospora mali</name>
    <name type="common">Apple Valsa canker fungus</name>
    <name type="synonym">Valsa mali</name>
    <dbReference type="NCBI Taxonomy" id="578113"/>
    <lineage>
        <taxon>Eukaryota</taxon>
        <taxon>Fungi</taxon>
        <taxon>Dikarya</taxon>
        <taxon>Ascomycota</taxon>
        <taxon>Pezizomycotina</taxon>
        <taxon>Sordariomycetes</taxon>
        <taxon>Sordariomycetidae</taxon>
        <taxon>Diaporthales</taxon>
        <taxon>Cytosporaceae</taxon>
        <taxon>Cytospora</taxon>
    </lineage>
</organism>
<keyword evidence="3" id="KW-1185">Reference proteome</keyword>
<sequence length="176" mass="19225">MARGMSQEAAVKLEIEEGNHLQELPRVSSTGSGKERTSDRTESQSSPARLEEKALPRDDPIAHTAARSSELIKVEDISEVSLPLLRDIKCFQCRIPVDNNSSTAKSPSDAAPEIVTAHGSLEETQTSAGKEQTAGEVAHVTSTDQAFCESRKQWRLQLRIVEQGAFMATPWRGIPT</sequence>
<feature type="compositionally biased region" description="Basic and acidic residues" evidence="1">
    <location>
        <begin position="49"/>
        <end position="61"/>
    </location>
</feature>